<reference evidence="1" key="1">
    <citation type="journal article" date="2020" name="Stud. Mycol.">
        <title>101 Dothideomycetes genomes: a test case for predicting lifestyles and emergence of pathogens.</title>
        <authorList>
            <person name="Haridas S."/>
            <person name="Albert R."/>
            <person name="Binder M."/>
            <person name="Bloem J."/>
            <person name="Labutti K."/>
            <person name="Salamov A."/>
            <person name="Andreopoulos B."/>
            <person name="Baker S."/>
            <person name="Barry K."/>
            <person name="Bills G."/>
            <person name="Bluhm B."/>
            <person name="Cannon C."/>
            <person name="Castanera R."/>
            <person name="Culley D."/>
            <person name="Daum C."/>
            <person name="Ezra D."/>
            <person name="Gonzalez J."/>
            <person name="Henrissat B."/>
            <person name="Kuo A."/>
            <person name="Liang C."/>
            <person name="Lipzen A."/>
            <person name="Lutzoni F."/>
            <person name="Magnuson J."/>
            <person name="Mondo S."/>
            <person name="Nolan M."/>
            <person name="Ohm R."/>
            <person name="Pangilinan J."/>
            <person name="Park H.-J."/>
            <person name="Ramirez L."/>
            <person name="Alfaro M."/>
            <person name="Sun H."/>
            <person name="Tritt A."/>
            <person name="Yoshinaga Y."/>
            <person name="Zwiers L.-H."/>
            <person name="Turgeon B."/>
            <person name="Goodwin S."/>
            <person name="Spatafora J."/>
            <person name="Crous P."/>
            <person name="Grigoriev I."/>
        </authorList>
    </citation>
    <scope>NUCLEOTIDE SEQUENCE</scope>
    <source>
        <strain evidence="1">CBS 480.64</strain>
    </source>
</reference>
<evidence type="ECO:0000313" key="2">
    <source>
        <dbReference type="Proteomes" id="UP000799421"/>
    </source>
</evidence>
<organism evidence="1 2">
    <name type="scientific">Piedraia hortae CBS 480.64</name>
    <dbReference type="NCBI Taxonomy" id="1314780"/>
    <lineage>
        <taxon>Eukaryota</taxon>
        <taxon>Fungi</taxon>
        <taxon>Dikarya</taxon>
        <taxon>Ascomycota</taxon>
        <taxon>Pezizomycotina</taxon>
        <taxon>Dothideomycetes</taxon>
        <taxon>Dothideomycetidae</taxon>
        <taxon>Capnodiales</taxon>
        <taxon>Piedraiaceae</taxon>
        <taxon>Piedraia</taxon>
    </lineage>
</organism>
<proteinExistence type="predicted"/>
<keyword evidence="2" id="KW-1185">Reference proteome</keyword>
<name>A0A6A7CAJ6_9PEZI</name>
<evidence type="ECO:0000313" key="1">
    <source>
        <dbReference type="EMBL" id="KAF2864551.1"/>
    </source>
</evidence>
<feature type="non-terminal residue" evidence="1">
    <location>
        <position position="99"/>
    </location>
</feature>
<dbReference type="AlphaFoldDB" id="A0A6A7CAJ6"/>
<gene>
    <name evidence="1" type="ORF">K470DRAFT_254182</name>
</gene>
<protein>
    <submittedName>
        <fullName evidence="1">Uncharacterized protein</fullName>
    </submittedName>
</protein>
<sequence>MRATSNMSSNGCSTLFNMVMTSLSPDLRARYHEKFWAIDSLYTILRMISNDFGPDIPHQSRNLENKWASAVTPAALQQQGLEASVTEIRKIHSHLEAIG</sequence>
<dbReference type="EMBL" id="MU005957">
    <property type="protein sequence ID" value="KAF2864551.1"/>
    <property type="molecule type" value="Genomic_DNA"/>
</dbReference>
<dbReference type="Proteomes" id="UP000799421">
    <property type="component" value="Unassembled WGS sequence"/>
</dbReference>
<accession>A0A6A7CAJ6</accession>